<gene>
    <name evidence="5" type="primary">citX</name>
    <name evidence="5" type="ORF">TREVI0001_2118</name>
</gene>
<evidence type="ECO:0000256" key="2">
    <source>
        <dbReference type="ARBA" id="ARBA00022679"/>
    </source>
</evidence>
<evidence type="ECO:0000256" key="4">
    <source>
        <dbReference type="ARBA" id="ARBA00048574"/>
    </source>
</evidence>
<dbReference type="EC" id="2.7.7.61" evidence="1"/>
<evidence type="ECO:0000256" key="3">
    <source>
        <dbReference type="ARBA" id="ARBA00022695"/>
    </source>
</evidence>
<keyword evidence="2 5" id="KW-0808">Transferase</keyword>
<dbReference type="Pfam" id="PF03802">
    <property type="entry name" value="CitX"/>
    <property type="match status" value="1"/>
</dbReference>
<dbReference type="GO" id="GO:0051191">
    <property type="term" value="P:prosthetic group biosynthetic process"/>
    <property type="evidence" value="ECO:0007669"/>
    <property type="project" value="InterPro"/>
</dbReference>
<dbReference type="GO" id="GO:0050519">
    <property type="term" value="F:holo-citrate lyase synthase activity"/>
    <property type="evidence" value="ECO:0007669"/>
    <property type="project" value="UniProtKB-EC"/>
</dbReference>
<dbReference type="NCBIfam" id="TIGR03124">
    <property type="entry name" value="citrate_citX"/>
    <property type="match status" value="1"/>
</dbReference>
<dbReference type="InterPro" id="IPR005551">
    <property type="entry name" value="CitX"/>
</dbReference>
<dbReference type="AlphaFoldDB" id="C8PQL4"/>
<keyword evidence="3 5" id="KW-0548">Nucleotidyltransferase</keyword>
<evidence type="ECO:0000313" key="6">
    <source>
        <dbReference type="Proteomes" id="UP000004509"/>
    </source>
</evidence>
<organism evidence="5 6">
    <name type="scientific">Treponema vincentii ATCC 35580</name>
    <dbReference type="NCBI Taxonomy" id="596324"/>
    <lineage>
        <taxon>Bacteria</taxon>
        <taxon>Pseudomonadati</taxon>
        <taxon>Spirochaetota</taxon>
        <taxon>Spirochaetia</taxon>
        <taxon>Spirochaetales</taxon>
        <taxon>Treponemataceae</taxon>
        <taxon>Treponema</taxon>
    </lineage>
</organism>
<dbReference type="EMBL" id="ACYH01000037">
    <property type="protein sequence ID" value="EEV20369.1"/>
    <property type="molecule type" value="Genomic_DNA"/>
</dbReference>
<evidence type="ECO:0000256" key="1">
    <source>
        <dbReference type="ARBA" id="ARBA00012524"/>
    </source>
</evidence>
<protein>
    <recommendedName>
        <fullName evidence="1">citrate lyase holo-[acyl-carrier protein] synthase</fullName>
        <ecNumber evidence="1">2.7.7.61</ecNumber>
    </recommendedName>
</protein>
<dbReference type="RefSeq" id="WP_006188869.1">
    <property type="nucleotide sequence ID" value="NZ_ACYH01000037.1"/>
</dbReference>
<dbReference type="STRING" id="596324.TREVI0001_2118"/>
<proteinExistence type="predicted"/>
<dbReference type="Proteomes" id="UP000004509">
    <property type="component" value="Unassembled WGS sequence"/>
</dbReference>
<dbReference type="eggNOG" id="COG3697">
    <property type="taxonomic scope" value="Bacteria"/>
</dbReference>
<name>C8PQL4_9SPIR</name>
<comment type="caution">
    <text evidence="5">The sequence shown here is derived from an EMBL/GenBank/DDBJ whole genome shotgun (WGS) entry which is preliminary data.</text>
</comment>
<reference evidence="5 6" key="1">
    <citation type="submission" date="2009-07" db="EMBL/GenBank/DDBJ databases">
        <authorList>
            <person name="Madupu R."/>
            <person name="Sebastian Y."/>
            <person name="Durkin A.S."/>
            <person name="Torralba M."/>
            <person name="Methe B."/>
            <person name="Sutton G.G."/>
            <person name="Strausberg R.L."/>
            <person name="Nelson K.E."/>
        </authorList>
    </citation>
    <scope>NUCLEOTIDE SEQUENCE [LARGE SCALE GENOMIC DNA]</scope>
    <source>
        <strain evidence="5 6">ATCC 35580</strain>
    </source>
</reference>
<dbReference type="OrthoDB" id="114886at2"/>
<accession>C8PQL4</accession>
<comment type="catalytic activity">
    <reaction evidence="4">
        <text>apo-[citrate lyase ACP] + 2'-(5''-triphospho-alpha-D-ribosyl)-3'-dephospho-CoA = holo-[citrate lyase ACP] + diphosphate</text>
        <dbReference type="Rhea" id="RHEA:16333"/>
        <dbReference type="Rhea" id="RHEA-COMP:10157"/>
        <dbReference type="Rhea" id="RHEA-COMP:10158"/>
        <dbReference type="ChEBI" id="CHEBI:29999"/>
        <dbReference type="ChEBI" id="CHEBI:33019"/>
        <dbReference type="ChEBI" id="CHEBI:61378"/>
        <dbReference type="ChEBI" id="CHEBI:82683"/>
        <dbReference type="EC" id="2.7.7.61"/>
    </reaction>
</comment>
<sequence length="223" mass="24790">MEIFTEGIPQTVQDMAALRDARREQQARLFRLAETDSGHRLGSSLPDGTLNQTLLVHKTVVMFSLVIPGPIKNNRFLEAVFDEGCRAFLDRLVQEQPYTDEKPAGTGSVQTPLIAAHYEDRAPAGCTAFWLLNAQAETVKRQTVALERTHPIGILWDFDVFSAFEQKLSASELGLSARPCLICGNPAKLCARSRTHSVPEMQAKISKLISVHRRILLDKSYSS</sequence>
<evidence type="ECO:0000313" key="5">
    <source>
        <dbReference type="EMBL" id="EEV20369.1"/>
    </source>
</evidence>